<sequence length="414" mass="44885">MPSSSLAFRAQQGGNLLWRAGREFCVNSAHFPVLLALLEINQKGLAAYFANPSHWALLLAGAVQALALARRDPTPAALFFGNLAGVGFYTAVDLLKEGMEFFEGPEHLAYWGFSLFIGGLQAGRRAFEGSHPRLADGLRISENTGRTMIIPAVYFISELWAARQGFAEATVSFFQDPTHNYIVQAIFLIGILYGASEVLLARHRAVMFLLIERLQRFSSWFVEPGLMESLVERGGEAPPERADRTILFMDIRGFTRWSSAQGGPQVSGMLNGYYEKAGPVVTAHGGLMSSLTGDEVMAIFRRPGQAVACALALQEAVRTHLAPYGLGAGVGLHCGEVVEGLFGTSNKKVFSVMGMPVNIAKRLEGCAEAGKVVVSEEIWRRVEPEGRFAVKALAPVPLKGVPQPMQIYAISANP</sequence>
<dbReference type="SMART" id="SM00044">
    <property type="entry name" value="CYCc"/>
    <property type="match status" value="1"/>
</dbReference>
<dbReference type="GO" id="GO:0004016">
    <property type="term" value="F:adenylate cyclase activity"/>
    <property type="evidence" value="ECO:0007669"/>
    <property type="project" value="UniProtKB-ARBA"/>
</dbReference>
<dbReference type="Pfam" id="PF00211">
    <property type="entry name" value="Guanylate_cyc"/>
    <property type="match status" value="1"/>
</dbReference>
<name>A0A933E706_UNCTE</name>
<dbReference type="SUPFAM" id="SSF55073">
    <property type="entry name" value="Nucleotide cyclase"/>
    <property type="match status" value="1"/>
</dbReference>
<dbReference type="GO" id="GO:0035556">
    <property type="term" value="P:intracellular signal transduction"/>
    <property type="evidence" value="ECO:0007669"/>
    <property type="project" value="InterPro"/>
</dbReference>
<reference evidence="2" key="1">
    <citation type="submission" date="2020-07" db="EMBL/GenBank/DDBJ databases">
        <title>Huge and variable diversity of episymbiotic CPR bacteria and DPANN archaea in groundwater ecosystems.</title>
        <authorList>
            <person name="He C.Y."/>
            <person name="Keren R."/>
            <person name="Whittaker M."/>
            <person name="Farag I.F."/>
            <person name="Doudna J."/>
            <person name="Cate J.H.D."/>
            <person name="Banfield J.F."/>
        </authorList>
    </citation>
    <scope>NUCLEOTIDE SEQUENCE</scope>
    <source>
        <strain evidence="2">NC_groundwater_1370_Ag_S-0.2um_69_93</strain>
    </source>
</reference>
<evidence type="ECO:0000259" key="1">
    <source>
        <dbReference type="PROSITE" id="PS50125"/>
    </source>
</evidence>
<dbReference type="InterPro" id="IPR029787">
    <property type="entry name" value="Nucleotide_cyclase"/>
</dbReference>
<dbReference type="Proteomes" id="UP000752292">
    <property type="component" value="Unassembled WGS sequence"/>
</dbReference>
<dbReference type="Gene3D" id="3.30.70.1230">
    <property type="entry name" value="Nucleotide cyclase"/>
    <property type="match status" value="1"/>
</dbReference>
<dbReference type="AlphaFoldDB" id="A0A933E706"/>
<dbReference type="EMBL" id="JACQRX010000029">
    <property type="protein sequence ID" value="MBI4250942.1"/>
    <property type="molecule type" value="Genomic_DNA"/>
</dbReference>
<dbReference type="PANTHER" id="PTHR43081">
    <property type="entry name" value="ADENYLATE CYCLASE, TERMINAL-DIFFERENTIATION SPECIFIC-RELATED"/>
    <property type="match status" value="1"/>
</dbReference>
<accession>A0A933E706</accession>
<dbReference type="InterPro" id="IPR050697">
    <property type="entry name" value="Adenylyl/Guanylyl_Cyclase_3/4"/>
</dbReference>
<comment type="caution">
    <text evidence="2">The sequence shown here is derived from an EMBL/GenBank/DDBJ whole genome shotgun (WGS) entry which is preliminary data.</text>
</comment>
<evidence type="ECO:0000313" key="3">
    <source>
        <dbReference type="Proteomes" id="UP000752292"/>
    </source>
</evidence>
<dbReference type="GO" id="GO:0009190">
    <property type="term" value="P:cyclic nucleotide biosynthetic process"/>
    <property type="evidence" value="ECO:0007669"/>
    <property type="project" value="InterPro"/>
</dbReference>
<evidence type="ECO:0000313" key="2">
    <source>
        <dbReference type="EMBL" id="MBI4250942.1"/>
    </source>
</evidence>
<dbReference type="InterPro" id="IPR001054">
    <property type="entry name" value="A/G_cyclase"/>
</dbReference>
<organism evidence="2 3">
    <name type="scientific">Tectimicrobiota bacterium</name>
    <dbReference type="NCBI Taxonomy" id="2528274"/>
    <lineage>
        <taxon>Bacteria</taxon>
        <taxon>Pseudomonadati</taxon>
        <taxon>Nitrospinota/Tectimicrobiota group</taxon>
        <taxon>Candidatus Tectimicrobiota</taxon>
    </lineage>
</organism>
<protein>
    <submittedName>
        <fullName evidence="2">Adenylate/guanylate cyclase domain-containing protein</fullName>
    </submittedName>
</protein>
<dbReference type="CDD" id="cd07302">
    <property type="entry name" value="CHD"/>
    <property type="match status" value="1"/>
</dbReference>
<proteinExistence type="predicted"/>
<dbReference type="PROSITE" id="PS50125">
    <property type="entry name" value="GUANYLATE_CYCLASE_2"/>
    <property type="match status" value="1"/>
</dbReference>
<gene>
    <name evidence="2" type="ORF">HY618_00650</name>
</gene>
<dbReference type="PANTHER" id="PTHR43081:SF1">
    <property type="entry name" value="ADENYLATE CYCLASE, TERMINAL-DIFFERENTIATION SPECIFIC"/>
    <property type="match status" value="1"/>
</dbReference>
<feature type="domain" description="Guanylate cyclase" evidence="1">
    <location>
        <begin position="245"/>
        <end position="364"/>
    </location>
</feature>